<evidence type="ECO:0000313" key="11">
    <source>
        <dbReference type="EMBL" id="KAK0652127.1"/>
    </source>
</evidence>
<dbReference type="GO" id="GO:0000349">
    <property type="term" value="P:generation of catalytic spliceosome for first transesterification step"/>
    <property type="evidence" value="ECO:0007669"/>
    <property type="project" value="UniProtKB-UniRule"/>
</dbReference>
<organism evidence="11 12">
    <name type="scientific">Cercophora newfieldiana</name>
    <dbReference type="NCBI Taxonomy" id="92897"/>
    <lineage>
        <taxon>Eukaryota</taxon>
        <taxon>Fungi</taxon>
        <taxon>Dikarya</taxon>
        <taxon>Ascomycota</taxon>
        <taxon>Pezizomycotina</taxon>
        <taxon>Sordariomycetes</taxon>
        <taxon>Sordariomycetidae</taxon>
        <taxon>Sordariales</taxon>
        <taxon>Lasiosphaeriaceae</taxon>
        <taxon>Cercophora</taxon>
    </lineage>
</organism>
<keyword evidence="4 8" id="KW-0747">Spliceosome</keyword>
<keyword evidence="9" id="KW-0175">Coiled coil</keyword>
<dbReference type="GO" id="GO:0071006">
    <property type="term" value="C:U2-type catalytic step 1 spliceosome"/>
    <property type="evidence" value="ECO:0007669"/>
    <property type="project" value="UniProtKB-UniRule"/>
</dbReference>
<dbReference type="InterPro" id="IPR007590">
    <property type="entry name" value="Saf4/Yju2"/>
</dbReference>
<keyword evidence="7 8" id="KW-0539">Nucleus</keyword>
<comment type="function">
    <text evidence="8">Part of the spliceosome which catalyzes two sequential transesterification reactions, first the excision of the non-coding intron from pre-mRNA and then the ligation of the coding exons to form the mature mRNA. Plays a role in stabilizing the structure of the spliceosome catalytic core and docking of the branch helix into the active site, producing 5'-exon and lariat intron-3'-intermediates.</text>
</comment>
<accession>A0AA39YGC0</accession>
<protein>
    <recommendedName>
        <fullName evidence="8">Splicing factor YJU2</fullName>
    </recommendedName>
</protein>
<dbReference type="InterPro" id="IPR043701">
    <property type="entry name" value="Yju2"/>
</dbReference>
<dbReference type="Pfam" id="PF04502">
    <property type="entry name" value="Saf4_Yju2"/>
    <property type="match status" value="1"/>
</dbReference>
<dbReference type="PANTHER" id="PTHR12111">
    <property type="entry name" value="SPLICING FACTOR YJU2"/>
    <property type="match status" value="1"/>
</dbReference>
<feature type="binding site" evidence="8">
    <location>
        <position position="83"/>
    </location>
    <ligand>
        <name>Zn(2+)</name>
        <dbReference type="ChEBI" id="CHEBI:29105"/>
    </ligand>
</feature>
<dbReference type="GO" id="GO:0046872">
    <property type="term" value="F:metal ion binding"/>
    <property type="evidence" value="ECO:0007669"/>
    <property type="project" value="UniProtKB-KW"/>
</dbReference>
<evidence type="ECO:0000256" key="6">
    <source>
        <dbReference type="ARBA" id="ARBA00023187"/>
    </source>
</evidence>
<evidence type="ECO:0000256" key="5">
    <source>
        <dbReference type="ARBA" id="ARBA00022833"/>
    </source>
</evidence>
<reference evidence="11" key="1">
    <citation type="submission" date="2023-06" db="EMBL/GenBank/DDBJ databases">
        <title>Genome-scale phylogeny and comparative genomics of the fungal order Sordariales.</title>
        <authorList>
            <consortium name="Lawrence Berkeley National Laboratory"/>
            <person name="Hensen N."/>
            <person name="Bonometti L."/>
            <person name="Westerberg I."/>
            <person name="Brannstrom I.O."/>
            <person name="Guillou S."/>
            <person name="Cros-Aarteil S."/>
            <person name="Calhoun S."/>
            <person name="Haridas S."/>
            <person name="Kuo A."/>
            <person name="Mondo S."/>
            <person name="Pangilinan J."/>
            <person name="Riley R."/>
            <person name="Labutti K."/>
            <person name="Andreopoulos B."/>
            <person name="Lipzen A."/>
            <person name="Chen C."/>
            <person name="Yanf M."/>
            <person name="Daum C."/>
            <person name="Ng V."/>
            <person name="Clum A."/>
            <person name="Steindorff A."/>
            <person name="Ohm R."/>
            <person name="Martin F."/>
            <person name="Silar P."/>
            <person name="Natvig D."/>
            <person name="Lalanne C."/>
            <person name="Gautier V."/>
            <person name="Ament-Velasquez S.L."/>
            <person name="Kruys A."/>
            <person name="Hutchinson M.I."/>
            <person name="Powell A.J."/>
            <person name="Barry K."/>
            <person name="Miller A.N."/>
            <person name="Grigoriev I.V."/>
            <person name="Debuchy R."/>
            <person name="Gladieux P."/>
            <person name="Thoren M.H."/>
            <person name="Johannesson H."/>
        </authorList>
    </citation>
    <scope>NUCLEOTIDE SEQUENCE</scope>
    <source>
        <strain evidence="11">SMH2532-1</strain>
    </source>
</reference>
<keyword evidence="2" id="KW-0507">mRNA processing</keyword>
<feature type="coiled-coil region" evidence="9">
    <location>
        <begin position="123"/>
        <end position="171"/>
    </location>
</feature>
<feature type="binding site" evidence="8">
    <location>
        <position position="46"/>
    </location>
    <ligand>
        <name>Zn(2+)</name>
        <dbReference type="ChEBI" id="CHEBI:29105"/>
    </ligand>
</feature>
<evidence type="ECO:0000256" key="3">
    <source>
        <dbReference type="ARBA" id="ARBA00022723"/>
    </source>
</evidence>
<name>A0AA39YGC0_9PEZI</name>
<feature type="region of interest" description="Disordered" evidence="10">
    <location>
        <begin position="226"/>
        <end position="299"/>
    </location>
</feature>
<dbReference type="PANTHER" id="PTHR12111:SF1">
    <property type="entry name" value="SPLICING FACTOR YJU2"/>
    <property type="match status" value="1"/>
</dbReference>
<keyword evidence="12" id="KW-1185">Reference proteome</keyword>
<evidence type="ECO:0000256" key="8">
    <source>
        <dbReference type="HAMAP-Rule" id="MF_03226"/>
    </source>
</evidence>
<dbReference type="AlphaFoldDB" id="A0AA39YGC0"/>
<feature type="binding site" evidence="8">
    <location>
        <position position="49"/>
    </location>
    <ligand>
        <name>Zn(2+)</name>
        <dbReference type="ChEBI" id="CHEBI:29105"/>
    </ligand>
</feature>
<evidence type="ECO:0000256" key="10">
    <source>
        <dbReference type="SAM" id="MobiDB-lite"/>
    </source>
</evidence>
<sequence length="299" mass="33756">MSERKVLQKYYPADFDPSLVGRTRAPKQVGPKVQTVRLMAPFSMRCTSCGEYLARSRKFNARKETPVDEKYLNIQIYRFYIRCTRCSAEVVFRTDPKNNGYVVERGAKRNTDPWKRGLGEEEEESDEARLDRLEREMAEAEGETVAERNAMEELEAKTADAKREMAVADALDEIRSRNARIEKGRRDGVEVELKVVVPEDELKRRQEEEDAEAARRAFARRREMLDLVIEEDSPEASGNGESPGSSAGPATPDAMSMPPPPKPAAAPSTDMPAPSFKRQVKKKKDHSALLGIKKKQPLV</sequence>
<evidence type="ECO:0000313" key="12">
    <source>
        <dbReference type="Proteomes" id="UP001174936"/>
    </source>
</evidence>
<dbReference type="Proteomes" id="UP001174936">
    <property type="component" value="Unassembled WGS sequence"/>
</dbReference>
<feature type="binding site" evidence="8">
    <location>
        <position position="86"/>
    </location>
    <ligand>
        <name>Zn(2+)</name>
        <dbReference type="ChEBI" id="CHEBI:29105"/>
    </ligand>
</feature>
<evidence type="ECO:0000256" key="4">
    <source>
        <dbReference type="ARBA" id="ARBA00022728"/>
    </source>
</evidence>
<evidence type="ECO:0000256" key="2">
    <source>
        <dbReference type="ARBA" id="ARBA00022664"/>
    </source>
</evidence>
<dbReference type="HAMAP" id="MF_03226">
    <property type="entry name" value="YJU2"/>
    <property type="match status" value="1"/>
</dbReference>
<gene>
    <name evidence="11" type="ORF">B0T16DRAFT_387444</name>
</gene>
<comment type="caution">
    <text evidence="11">The sequence shown here is derived from an EMBL/GenBank/DDBJ whole genome shotgun (WGS) entry which is preliminary data.</text>
</comment>
<keyword evidence="3 8" id="KW-0479">Metal-binding</keyword>
<proteinExistence type="inferred from homology"/>
<comment type="subcellular location">
    <subcellularLocation>
        <location evidence="1 8">Nucleus</location>
    </subcellularLocation>
</comment>
<comment type="similarity">
    <text evidence="8">Belongs to the CWC16 family. YJU2 subfamily.</text>
</comment>
<evidence type="ECO:0000256" key="9">
    <source>
        <dbReference type="SAM" id="Coils"/>
    </source>
</evidence>
<dbReference type="EMBL" id="JAULSV010000002">
    <property type="protein sequence ID" value="KAK0652127.1"/>
    <property type="molecule type" value="Genomic_DNA"/>
</dbReference>
<keyword evidence="6" id="KW-0508">mRNA splicing</keyword>
<comment type="subunit">
    <text evidence="8">Component of the spliceosome. Present in the activated B complex, the catalytically activated B* complex which catalyzes the branching, the catalytic step 1 C complex catalyzing the exon ligation, and the postcatalytic P complex containing the ligated exons (mRNA) and the excised lariat intron.</text>
</comment>
<evidence type="ECO:0000256" key="1">
    <source>
        <dbReference type="ARBA" id="ARBA00004123"/>
    </source>
</evidence>
<keyword evidence="5 8" id="KW-0862">Zinc</keyword>
<evidence type="ECO:0000256" key="7">
    <source>
        <dbReference type="ARBA" id="ARBA00023242"/>
    </source>
</evidence>